<dbReference type="PANTHER" id="PTHR43373:SF1">
    <property type="entry name" value="NA(+)_H(+) ANTIPORTER SUBUNIT A"/>
    <property type="match status" value="1"/>
</dbReference>
<feature type="domain" description="Na+/H+ antiporter MnhB subunit-related protein" evidence="13">
    <location>
        <begin position="791"/>
        <end position="914"/>
    </location>
</feature>
<feature type="domain" description="NADH-Ubiquinone oxidoreductase (complex I) chain 5 N-terminal" evidence="12">
    <location>
        <begin position="65"/>
        <end position="110"/>
    </location>
</feature>
<evidence type="ECO:0000259" key="11">
    <source>
        <dbReference type="Pfam" id="PF00361"/>
    </source>
</evidence>
<feature type="transmembrane region" description="Helical" evidence="10">
    <location>
        <begin position="898"/>
        <end position="918"/>
    </location>
</feature>
<feature type="transmembrane region" description="Helical" evidence="10">
    <location>
        <begin position="450"/>
        <end position="470"/>
    </location>
</feature>
<feature type="transmembrane region" description="Helical" evidence="10">
    <location>
        <begin position="270"/>
        <end position="291"/>
    </location>
</feature>
<feature type="transmembrane region" description="Helical" evidence="10">
    <location>
        <begin position="651"/>
        <end position="669"/>
    </location>
</feature>
<dbReference type="InterPro" id="IPR046806">
    <property type="entry name" value="MrpA_C/MbhE"/>
</dbReference>
<keyword evidence="7" id="KW-0406">Ion transport</keyword>
<evidence type="ECO:0000256" key="9">
    <source>
        <dbReference type="RuleBase" id="RU000320"/>
    </source>
</evidence>
<feature type="domain" description="MrpA C-terminal/MbhD" evidence="14">
    <location>
        <begin position="610"/>
        <end position="674"/>
    </location>
</feature>
<dbReference type="InterPro" id="IPR025383">
    <property type="entry name" value="MrpA_C/MbhD"/>
</dbReference>
<proteinExistence type="predicted"/>
<dbReference type="GO" id="GO:0006811">
    <property type="term" value="P:monoatomic ion transport"/>
    <property type="evidence" value="ECO:0007669"/>
    <property type="project" value="UniProtKB-KW"/>
</dbReference>
<evidence type="ECO:0000256" key="10">
    <source>
        <dbReference type="SAM" id="Phobius"/>
    </source>
</evidence>
<organism evidence="16 17">
    <name type="scientific">Rhodoplanes serenus</name>
    <dbReference type="NCBI Taxonomy" id="200615"/>
    <lineage>
        <taxon>Bacteria</taxon>
        <taxon>Pseudomonadati</taxon>
        <taxon>Pseudomonadota</taxon>
        <taxon>Alphaproteobacteria</taxon>
        <taxon>Hyphomicrobiales</taxon>
        <taxon>Nitrobacteraceae</taxon>
        <taxon>Rhodoplanes</taxon>
    </lineage>
</organism>
<dbReference type="Pfam" id="PF20501">
    <property type="entry name" value="MbhE"/>
    <property type="match status" value="1"/>
</dbReference>
<feature type="transmembrane region" description="Helical" evidence="10">
    <location>
        <begin position="242"/>
        <end position="264"/>
    </location>
</feature>
<dbReference type="PRINTS" id="PR01434">
    <property type="entry name" value="NADHDHGNASE5"/>
</dbReference>
<evidence type="ECO:0000256" key="1">
    <source>
        <dbReference type="ARBA" id="ARBA00004651"/>
    </source>
</evidence>
<dbReference type="GO" id="GO:0015297">
    <property type="term" value="F:antiporter activity"/>
    <property type="evidence" value="ECO:0007669"/>
    <property type="project" value="UniProtKB-KW"/>
</dbReference>
<feature type="transmembrane region" description="Helical" evidence="10">
    <location>
        <begin position="477"/>
        <end position="499"/>
    </location>
</feature>
<reference evidence="17" key="1">
    <citation type="submission" date="2018-10" db="EMBL/GenBank/DDBJ databases">
        <authorList>
            <person name="Peiro R."/>
            <person name="Begona"/>
            <person name="Cbmso G."/>
            <person name="Lopez M."/>
            <person name="Gonzalez S."/>
            <person name="Sacristan E."/>
            <person name="Castillo E."/>
        </authorList>
    </citation>
    <scope>NUCLEOTIDE SEQUENCE [LARGE SCALE GENOMIC DNA]</scope>
</reference>
<dbReference type="NCBIfam" id="NF009288">
    <property type="entry name" value="PRK12648.1"/>
    <property type="match status" value="1"/>
</dbReference>
<feature type="transmembrane region" description="Helical" evidence="10">
    <location>
        <begin position="72"/>
        <end position="96"/>
    </location>
</feature>
<evidence type="ECO:0000256" key="2">
    <source>
        <dbReference type="ARBA" id="ARBA00022448"/>
    </source>
</evidence>
<feature type="transmembrane region" description="Helical" evidence="10">
    <location>
        <begin position="822"/>
        <end position="843"/>
    </location>
</feature>
<keyword evidence="17" id="KW-1185">Reference proteome</keyword>
<protein>
    <submittedName>
        <fullName evidence="16">Na(+)/H(+) antiporter subunit A</fullName>
    </submittedName>
</protein>
<keyword evidence="3" id="KW-0050">Antiport</keyword>
<dbReference type="Proteomes" id="UP000289200">
    <property type="component" value="Unassembled WGS sequence"/>
</dbReference>
<feature type="transmembrane region" description="Helical" evidence="10">
    <location>
        <begin position="364"/>
        <end position="385"/>
    </location>
</feature>
<evidence type="ECO:0000313" key="16">
    <source>
        <dbReference type="EMBL" id="VCU07294.1"/>
    </source>
</evidence>
<feature type="transmembrane region" description="Helical" evidence="10">
    <location>
        <begin position="855"/>
        <end position="878"/>
    </location>
</feature>
<feature type="transmembrane region" description="Helical" evidence="10">
    <location>
        <begin position="298"/>
        <end position="317"/>
    </location>
</feature>
<evidence type="ECO:0000256" key="5">
    <source>
        <dbReference type="ARBA" id="ARBA00022692"/>
    </source>
</evidence>
<feature type="transmembrane region" description="Helical" evidence="10">
    <location>
        <begin position="32"/>
        <end position="51"/>
    </location>
</feature>
<dbReference type="Pfam" id="PF00361">
    <property type="entry name" value="Proton_antipo_M"/>
    <property type="match status" value="1"/>
</dbReference>
<evidence type="ECO:0000313" key="17">
    <source>
        <dbReference type="Proteomes" id="UP000289200"/>
    </source>
</evidence>
<feature type="transmembrane region" description="Helical" evidence="10">
    <location>
        <begin position="406"/>
        <end position="430"/>
    </location>
</feature>
<evidence type="ECO:0000259" key="15">
    <source>
        <dbReference type="Pfam" id="PF20501"/>
    </source>
</evidence>
<keyword evidence="2" id="KW-0813">Transport</keyword>
<dbReference type="InterPro" id="IPR001516">
    <property type="entry name" value="Proton_antipo_N"/>
</dbReference>
<evidence type="ECO:0000256" key="3">
    <source>
        <dbReference type="ARBA" id="ARBA00022449"/>
    </source>
</evidence>
<evidence type="ECO:0000256" key="6">
    <source>
        <dbReference type="ARBA" id="ARBA00022989"/>
    </source>
</evidence>
<dbReference type="InterPro" id="IPR007182">
    <property type="entry name" value="MnhB"/>
</dbReference>
<evidence type="ECO:0000259" key="13">
    <source>
        <dbReference type="Pfam" id="PF04039"/>
    </source>
</evidence>
<feature type="transmembrane region" description="Helical" evidence="10">
    <location>
        <begin position="625"/>
        <end position="645"/>
    </location>
</feature>
<feature type="transmembrane region" description="Helical" evidence="10">
    <location>
        <begin position="162"/>
        <end position="185"/>
    </location>
</feature>
<dbReference type="OrthoDB" id="9811798at2"/>
<feature type="transmembrane region" description="Helical" evidence="10">
    <location>
        <begin position="787"/>
        <end position="810"/>
    </location>
</feature>
<name>A0A447CQA0_9BRAD</name>
<evidence type="ECO:0000259" key="12">
    <source>
        <dbReference type="Pfam" id="PF00662"/>
    </source>
</evidence>
<keyword evidence="4" id="KW-1003">Cell membrane</keyword>
<feature type="transmembrane region" description="Helical" evidence="10">
    <location>
        <begin position="749"/>
        <end position="767"/>
    </location>
</feature>
<dbReference type="GO" id="GO:0005886">
    <property type="term" value="C:plasma membrane"/>
    <property type="evidence" value="ECO:0007669"/>
    <property type="project" value="UniProtKB-SubCell"/>
</dbReference>
<feature type="domain" description="MrpA C-terminal/MbhE" evidence="15">
    <location>
        <begin position="683"/>
        <end position="764"/>
    </location>
</feature>
<feature type="transmembrane region" description="Helical" evidence="10">
    <location>
        <begin position="205"/>
        <end position="230"/>
    </location>
</feature>
<evidence type="ECO:0000256" key="4">
    <source>
        <dbReference type="ARBA" id="ARBA00022475"/>
    </source>
</evidence>
<accession>A0A447CQA0</accession>
<sequence length="951" mass="98702">MQLALIALVPLLGALLPPLAMRAGRNVCTVVTAGVTLAALAVLAAAAPAVLRGETVRTGTDWVPQLGLSFRFMLDGLGLFFAGLILGIGLLIIVYARSYLARSEPAGRFFAYLLLFQGAMTGIVISDNVLLLVVFWELTSLSSFLLIGWWSQAPEGRQGARMALIVTGGGGLLLMAGMLLLGQAAGSYELSVILTRGDIVRASPLYIPILLLVLGGAFTKSAQFPFHFWLPHAMAAPTPVSAYLHSATMVKAGVFLLARLWPVLSGTEAWFLVVSTTGLVTMLVGAWIALFKTDLKAILAYSTVSQLGLMTMLLGFGTPEAAVACLFHTLNHATFKAALFMGAGIVDHETGTRDIRRLGGLVRLMPVTAALSLVAAAAMAGVPLLNGFVSKEMMLAAAYDTRWADLPWLVPAGATLASLLSVAYAARYGFGVFLGRRREPAATPAHDPPAAMWAPVAVLVVPVIAIGVAPQLLAGPLVAVAAGSTIAAGSAIPVDLALWHGVNPALLMSVTALVGGVALLAIWAGLDRLRARIGAPDAKALFDRGIDATVAAARATIGALHTESLPRYLAVILATTVAVGTAGFLSGTYAPGTRALLPVGPPSLVAFLALAAASLAVVVVHGRRLLTLVLTGVVGLMVSLAFLKLSAPDLALTQITVEVVTTILMLLALNLLPKRTPPETGRLRRLRDAVIAGAAGLGTAGLAYAVMTRDLADTISDFHIAQAKPGGGGTNVVNVTLVDFRGFDTFGEIIVLCIAALVIVAMLETALRGAAARRLDQLRRSPLAADVHPLVLVVVTRLLLPLALTVGVYIFLRGHNQPGGGFVAGLVVAIALIMQYIASGYGWAADRRRFDAHVLLGAGVLLAGATGLGALLFGRPFLTSAFGHLDLPLVGDVELATAMLFDAGVFLTVVGTVVLSLARIARVEQRVERGTAVRSSTAAHNGAARSGAGEA</sequence>
<gene>
    <name evidence="16" type="primary">mrpA</name>
    <name evidence="16" type="ORF">RHODGE_RHODGE_00580</name>
</gene>
<dbReference type="InterPro" id="IPR050616">
    <property type="entry name" value="CPA3_Na-H_Antiporter_A"/>
</dbReference>
<keyword evidence="8 10" id="KW-0472">Membrane</keyword>
<dbReference type="PANTHER" id="PTHR43373">
    <property type="entry name" value="NA(+)/H(+) ANTIPORTER SUBUNIT"/>
    <property type="match status" value="1"/>
</dbReference>
<feature type="transmembrane region" description="Helical" evidence="10">
    <location>
        <begin position="568"/>
        <end position="590"/>
    </location>
</feature>
<evidence type="ECO:0000256" key="8">
    <source>
        <dbReference type="ARBA" id="ARBA00023136"/>
    </source>
</evidence>
<dbReference type="Pfam" id="PF13244">
    <property type="entry name" value="MbhD"/>
    <property type="match status" value="1"/>
</dbReference>
<feature type="transmembrane region" description="Helical" evidence="10">
    <location>
        <begin position="505"/>
        <end position="526"/>
    </location>
</feature>
<dbReference type="Pfam" id="PF04039">
    <property type="entry name" value="MnhB"/>
    <property type="match status" value="1"/>
</dbReference>
<evidence type="ECO:0000256" key="7">
    <source>
        <dbReference type="ARBA" id="ARBA00023065"/>
    </source>
</evidence>
<keyword evidence="6 10" id="KW-1133">Transmembrane helix</keyword>
<evidence type="ECO:0000259" key="14">
    <source>
        <dbReference type="Pfam" id="PF13244"/>
    </source>
</evidence>
<dbReference type="AlphaFoldDB" id="A0A447CQA0"/>
<feature type="transmembrane region" description="Helical" evidence="10">
    <location>
        <begin position="129"/>
        <end position="150"/>
    </location>
</feature>
<dbReference type="Pfam" id="PF00662">
    <property type="entry name" value="Proton_antipo_N"/>
    <property type="match status" value="1"/>
</dbReference>
<feature type="transmembrane region" description="Helical" evidence="10">
    <location>
        <begin position="689"/>
        <end position="707"/>
    </location>
</feature>
<dbReference type="EMBL" id="UWOC01000033">
    <property type="protein sequence ID" value="VCU07294.1"/>
    <property type="molecule type" value="Genomic_DNA"/>
</dbReference>
<dbReference type="RefSeq" id="WP_129607685.1">
    <property type="nucleotide sequence ID" value="NZ_UWOC01000033.1"/>
</dbReference>
<comment type="caution">
    <text evidence="16">The sequence shown here is derived from an EMBL/GenBank/DDBJ whole genome shotgun (WGS) entry which is preliminary data.</text>
</comment>
<feature type="domain" description="NADH:quinone oxidoreductase/Mrp antiporter transmembrane" evidence="11">
    <location>
        <begin position="126"/>
        <end position="404"/>
    </location>
</feature>
<keyword evidence="5 9" id="KW-0812">Transmembrane</keyword>
<feature type="transmembrane region" description="Helical" evidence="10">
    <location>
        <begin position="602"/>
        <end position="620"/>
    </location>
</feature>
<dbReference type="InterPro" id="IPR001750">
    <property type="entry name" value="ND/Mrp_TM"/>
</dbReference>
<comment type="subcellular location">
    <subcellularLocation>
        <location evidence="1">Cell membrane</location>
        <topology evidence="1">Multi-pass membrane protein</topology>
    </subcellularLocation>
    <subcellularLocation>
        <location evidence="9">Membrane</location>
        <topology evidence="9">Multi-pass membrane protein</topology>
    </subcellularLocation>
</comment>